<keyword evidence="3 6" id="KW-0175">Coiled coil</keyword>
<dbReference type="PANTHER" id="PTHR13372:SF5">
    <property type="entry name" value="GEMININ"/>
    <property type="match status" value="1"/>
</dbReference>
<dbReference type="GO" id="GO:0005634">
    <property type="term" value="C:nucleus"/>
    <property type="evidence" value="ECO:0007669"/>
    <property type="project" value="UniProtKB-SubCell"/>
</dbReference>
<keyword evidence="9" id="KW-1185">Reference proteome</keyword>
<dbReference type="PANTHER" id="PTHR13372">
    <property type="entry name" value="GEMININ"/>
    <property type="match status" value="1"/>
</dbReference>
<dbReference type="SUPFAM" id="SSF111469">
    <property type="entry name" value="Geminin coiled-coil domain"/>
    <property type="match status" value="1"/>
</dbReference>
<feature type="region of interest" description="Disordered" evidence="7">
    <location>
        <begin position="161"/>
        <end position="207"/>
    </location>
</feature>
<reference evidence="8 9" key="1">
    <citation type="submission" date="2024-03" db="EMBL/GenBank/DDBJ databases">
        <title>The genome assembly and annotation of the cricket Gryllus longicercus Weissman &amp; Gray.</title>
        <authorList>
            <person name="Szrajer S."/>
            <person name="Gray D."/>
            <person name="Ylla G."/>
        </authorList>
    </citation>
    <scope>NUCLEOTIDE SEQUENCE [LARGE SCALE GENOMIC DNA]</scope>
    <source>
        <strain evidence="8">DAG 2021-001</strain>
        <tissue evidence="8">Whole body minus gut</tissue>
    </source>
</reference>
<feature type="region of interest" description="Disordered" evidence="7">
    <location>
        <begin position="1"/>
        <end position="53"/>
    </location>
</feature>
<keyword evidence="5" id="KW-0131">Cell cycle</keyword>
<evidence type="ECO:0008006" key="10">
    <source>
        <dbReference type="Google" id="ProtNLM"/>
    </source>
</evidence>
<dbReference type="EMBL" id="JAZDUA010000201">
    <property type="protein sequence ID" value="KAK7864505.1"/>
    <property type="molecule type" value="Genomic_DNA"/>
</dbReference>
<keyword evidence="4" id="KW-0539">Nucleus</keyword>
<feature type="compositionally biased region" description="Acidic residues" evidence="7">
    <location>
        <begin position="183"/>
        <end position="207"/>
    </location>
</feature>
<dbReference type="Proteomes" id="UP001378592">
    <property type="component" value="Unassembled WGS sequence"/>
</dbReference>
<dbReference type="GO" id="GO:0008156">
    <property type="term" value="P:negative regulation of DNA replication"/>
    <property type="evidence" value="ECO:0007669"/>
    <property type="project" value="TreeGrafter"/>
</dbReference>
<sequence length="207" mass="22807">MRHNPQGTSNSGEREESSKNVRMSLHVLQHAATDKENLVGPGRIAIGGDKNKSTIENEKKMNENQTKVSLKKKKTTKVSSGENCKKAVTASDLTSEEPSEAYWKQLAETRRVALDEALNENQTLYEKIELLEQENEKAKEMLDEARCLIEVLNEIIDKNDSAIGDDAENNGSVIEDVAGNDDSVTEDANENNDSVIEDGEGTDDSVI</sequence>
<feature type="compositionally biased region" description="Polar residues" evidence="7">
    <location>
        <begin position="1"/>
        <end position="11"/>
    </location>
</feature>
<evidence type="ECO:0000256" key="3">
    <source>
        <dbReference type="ARBA" id="ARBA00023054"/>
    </source>
</evidence>
<evidence type="ECO:0000256" key="7">
    <source>
        <dbReference type="SAM" id="MobiDB-lite"/>
    </source>
</evidence>
<dbReference type="GO" id="GO:0045786">
    <property type="term" value="P:negative regulation of cell cycle"/>
    <property type="evidence" value="ECO:0007669"/>
    <property type="project" value="TreeGrafter"/>
</dbReference>
<evidence type="ECO:0000313" key="8">
    <source>
        <dbReference type="EMBL" id="KAK7864505.1"/>
    </source>
</evidence>
<evidence type="ECO:0000256" key="2">
    <source>
        <dbReference type="ARBA" id="ARBA00007979"/>
    </source>
</evidence>
<gene>
    <name evidence="8" type="ORF">R5R35_003119</name>
</gene>
<evidence type="ECO:0000256" key="1">
    <source>
        <dbReference type="ARBA" id="ARBA00004123"/>
    </source>
</evidence>
<comment type="subcellular location">
    <subcellularLocation>
        <location evidence="1">Nucleus</location>
    </subcellularLocation>
</comment>
<evidence type="ECO:0000256" key="5">
    <source>
        <dbReference type="ARBA" id="ARBA00023306"/>
    </source>
</evidence>
<dbReference type="InterPro" id="IPR022786">
    <property type="entry name" value="Geminin/Multicilin"/>
</dbReference>
<name>A0AAN9VGN7_9ORTH</name>
<protein>
    <recommendedName>
        <fullName evidence="10">Geminin</fullName>
    </recommendedName>
</protein>
<evidence type="ECO:0000313" key="9">
    <source>
        <dbReference type="Proteomes" id="UP001378592"/>
    </source>
</evidence>
<evidence type="ECO:0000256" key="4">
    <source>
        <dbReference type="ARBA" id="ARBA00023242"/>
    </source>
</evidence>
<evidence type="ECO:0000256" key="6">
    <source>
        <dbReference type="SAM" id="Coils"/>
    </source>
</evidence>
<organism evidence="8 9">
    <name type="scientific">Gryllus longicercus</name>
    <dbReference type="NCBI Taxonomy" id="2509291"/>
    <lineage>
        <taxon>Eukaryota</taxon>
        <taxon>Metazoa</taxon>
        <taxon>Ecdysozoa</taxon>
        <taxon>Arthropoda</taxon>
        <taxon>Hexapoda</taxon>
        <taxon>Insecta</taxon>
        <taxon>Pterygota</taxon>
        <taxon>Neoptera</taxon>
        <taxon>Polyneoptera</taxon>
        <taxon>Orthoptera</taxon>
        <taxon>Ensifera</taxon>
        <taxon>Gryllidea</taxon>
        <taxon>Grylloidea</taxon>
        <taxon>Gryllidae</taxon>
        <taxon>Gryllinae</taxon>
        <taxon>Gryllus</taxon>
    </lineage>
</organism>
<dbReference type="Gene3D" id="1.20.5.1180">
    <property type="entry name" value="Geminin coiled-coil domain"/>
    <property type="match status" value="1"/>
</dbReference>
<dbReference type="Pfam" id="PF07412">
    <property type="entry name" value="Geminin"/>
    <property type="match status" value="1"/>
</dbReference>
<comment type="caution">
    <text evidence="8">The sequence shown here is derived from an EMBL/GenBank/DDBJ whole genome shotgun (WGS) entry which is preliminary data.</text>
</comment>
<feature type="coiled-coil region" evidence="6">
    <location>
        <begin position="114"/>
        <end position="155"/>
    </location>
</feature>
<proteinExistence type="inferred from homology"/>
<accession>A0AAN9VGN7</accession>
<comment type="similarity">
    <text evidence="2">Belongs to the geminin family.</text>
</comment>
<dbReference type="AlphaFoldDB" id="A0AAN9VGN7"/>